<dbReference type="OMA" id="STAWNEL"/>
<feature type="domain" description="Reverse transcriptase Ty1/copia-type" evidence="1">
    <location>
        <begin position="1"/>
        <end position="142"/>
    </location>
</feature>
<dbReference type="InterPro" id="IPR013103">
    <property type="entry name" value="RVT_2"/>
</dbReference>
<dbReference type="OrthoDB" id="1720111at2759"/>
<keyword evidence="3" id="KW-1185">Reference proteome</keyword>
<dbReference type="PANTHER" id="PTHR11439:SF463">
    <property type="entry name" value="REVERSE TRANSCRIPTASE TY1_COPIA-TYPE DOMAIN-CONTAINING PROTEIN"/>
    <property type="match status" value="1"/>
</dbReference>
<dbReference type="PANTHER" id="PTHR11439">
    <property type="entry name" value="GAG-POL-RELATED RETROTRANSPOSON"/>
    <property type="match status" value="1"/>
</dbReference>
<reference evidence="3" key="1">
    <citation type="journal article" date="2015" name="Nat. Plants">
        <title>Genome expansion of Arabis alpina linked with retrotransposition and reduced symmetric DNA methylation.</title>
        <authorList>
            <person name="Willing E.M."/>
            <person name="Rawat V."/>
            <person name="Mandakova T."/>
            <person name="Maumus F."/>
            <person name="James G.V."/>
            <person name="Nordstroem K.J."/>
            <person name="Becker C."/>
            <person name="Warthmann N."/>
            <person name="Chica C."/>
            <person name="Szarzynska B."/>
            <person name="Zytnicki M."/>
            <person name="Albani M.C."/>
            <person name="Kiefer C."/>
            <person name="Bergonzi S."/>
            <person name="Castaings L."/>
            <person name="Mateos J.L."/>
            <person name="Berns M.C."/>
            <person name="Bujdoso N."/>
            <person name="Piofczyk T."/>
            <person name="de Lorenzo L."/>
            <person name="Barrero-Sicilia C."/>
            <person name="Mateos I."/>
            <person name="Piednoel M."/>
            <person name="Hagmann J."/>
            <person name="Chen-Min-Tao R."/>
            <person name="Iglesias-Fernandez R."/>
            <person name="Schuster S.C."/>
            <person name="Alonso-Blanco C."/>
            <person name="Roudier F."/>
            <person name="Carbonero P."/>
            <person name="Paz-Ares J."/>
            <person name="Davis S.J."/>
            <person name="Pecinka A."/>
            <person name="Quesneville H."/>
            <person name="Colot V."/>
            <person name="Lysak M.A."/>
            <person name="Weigel D."/>
            <person name="Coupland G."/>
            <person name="Schneeberger K."/>
        </authorList>
    </citation>
    <scope>NUCLEOTIDE SEQUENCE [LARGE SCALE GENOMIC DNA]</scope>
    <source>
        <strain evidence="3">cv. Pajares</strain>
    </source>
</reference>
<dbReference type="AlphaFoldDB" id="A0A087G982"/>
<sequence length="205" mass="23027">MTQSSGFIDKDRPDYVCKLHKAIYGLKQAPRAWYMELSNFLLQSGFINSQSDASLFICNIGNISIYVDDIVITGSDPGKVEQFIALLSKMFSLKDLGELSYFLGIEAIRSREGLLLTQRKYITDLLAKMNMLTANPVTTPMATNSSLQLTSGTSLEDGSEYRTLVGSLQYLQLTRPDDAFAVNKLSQFMHRPTDIHWQAAKRVLR</sequence>
<organism evidence="2 3">
    <name type="scientific">Arabis alpina</name>
    <name type="common">Alpine rock-cress</name>
    <dbReference type="NCBI Taxonomy" id="50452"/>
    <lineage>
        <taxon>Eukaryota</taxon>
        <taxon>Viridiplantae</taxon>
        <taxon>Streptophyta</taxon>
        <taxon>Embryophyta</taxon>
        <taxon>Tracheophyta</taxon>
        <taxon>Spermatophyta</taxon>
        <taxon>Magnoliopsida</taxon>
        <taxon>eudicotyledons</taxon>
        <taxon>Gunneridae</taxon>
        <taxon>Pentapetalae</taxon>
        <taxon>rosids</taxon>
        <taxon>malvids</taxon>
        <taxon>Brassicales</taxon>
        <taxon>Brassicaceae</taxon>
        <taxon>Arabideae</taxon>
        <taxon>Arabis</taxon>
    </lineage>
</organism>
<evidence type="ECO:0000313" key="3">
    <source>
        <dbReference type="Proteomes" id="UP000029120"/>
    </source>
</evidence>
<gene>
    <name evidence="2" type="ordered locus">AALP_Aa8g247800</name>
</gene>
<evidence type="ECO:0000259" key="1">
    <source>
        <dbReference type="Pfam" id="PF07727"/>
    </source>
</evidence>
<dbReference type="Pfam" id="PF07727">
    <property type="entry name" value="RVT_2"/>
    <property type="match status" value="1"/>
</dbReference>
<dbReference type="eggNOG" id="KOG0017">
    <property type="taxonomic scope" value="Eukaryota"/>
</dbReference>
<accession>A0A087G982</accession>
<dbReference type="Gramene" id="KFK26434">
    <property type="protein sequence ID" value="KFK26434"/>
    <property type="gene ID" value="AALP_AA8G247800"/>
</dbReference>
<dbReference type="EMBL" id="CM002876">
    <property type="protein sequence ID" value="KFK26434.1"/>
    <property type="molecule type" value="Genomic_DNA"/>
</dbReference>
<name>A0A087G982_ARAAL</name>
<evidence type="ECO:0000313" key="2">
    <source>
        <dbReference type="EMBL" id="KFK26434.1"/>
    </source>
</evidence>
<proteinExistence type="predicted"/>
<dbReference type="Proteomes" id="UP000029120">
    <property type="component" value="Chromosome 8"/>
</dbReference>
<dbReference type="InterPro" id="IPR043502">
    <property type="entry name" value="DNA/RNA_pol_sf"/>
</dbReference>
<dbReference type="SUPFAM" id="SSF56672">
    <property type="entry name" value="DNA/RNA polymerases"/>
    <property type="match status" value="1"/>
</dbReference>
<protein>
    <recommendedName>
        <fullName evidence="1">Reverse transcriptase Ty1/copia-type domain-containing protein</fullName>
    </recommendedName>
</protein>